<comment type="similarity">
    <text evidence="2">Belongs to the CorA metal ion transporter (MIT) (TC 1.A.35) family.</text>
</comment>
<evidence type="ECO:0000256" key="3">
    <source>
        <dbReference type="ARBA" id="ARBA00022448"/>
    </source>
</evidence>
<proteinExistence type="inferred from homology"/>
<dbReference type="GO" id="GO:0000287">
    <property type="term" value="F:magnesium ion binding"/>
    <property type="evidence" value="ECO:0007669"/>
    <property type="project" value="TreeGrafter"/>
</dbReference>
<dbReference type="GO" id="GO:0005886">
    <property type="term" value="C:plasma membrane"/>
    <property type="evidence" value="ECO:0007669"/>
    <property type="project" value="UniProtKB-SubCell"/>
</dbReference>
<feature type="region of interest" description="Disordered" evidence="8">
    <location>
        <begin position="1"/>
        <end position="29"/>
    </location>
</feature>
<dbReference type="GO" id="GO:0015087">
    <property type="term" value="F:cobalt ion transmembrane transporter activity"/>
    <property type="evidence" value="ECO:0007669"/>
    <property type="project" value="TreeGrafter"/>
</dbReference>
<sequence length="562" mass="64839">MIPHDRTGTLRSEDLSSQDLSMPGKTPVPVYRHAAPSGPWPWMDFDEDLHVGSTSQETTDLDTHSWKGYPQNLFPNWSERQVKRCRMLTACPDAERCRIFKADVFNDAKFDEVDDPSVVYGGIEGEFWEQISVPRPENIRVRALFVDNMSKQVLQMLGTKYVIEPFFFSSSMNWIPSRYQEEVKPREGDHITITLPFIRAMQNPRTRPPSPTSTLTTPFQLHATHPESSTSTSSQEEEQIIDTQSPLILSSTNKMLLQDLLAIHMVRNIKSSTVISYHPNLRRTSAKRLHYLVQRIGQSVYWSNIFKSSKDPTFLLLCFLWYAIYEWDEAFEILYTHILWLEHHVLDTNKIKETRELYILQAHLLYYQSLLEDFRKSVVFVQRTLNPAMYDPSVTEQERSQSASLLERETKHLLSEIKRLEGQRCIQSSRLKNVMDLAYASVNIKDSSQMKKLALATVRDSAAMKQISYLTMVFLPAHFIASVFSMNVREISGPEAGETLARYVEVTVSLTIFTAWLVITLQTESSFHHKGSSLWKRAGWPMFFLHEKLTRMKAGLEKAIAI</sequence>
<evidence type="ECO:0000256" key="8">
    <source>
        <dbReference type="SAM" id="MobiDB-lite"/>
    </source>
</evidence>
<evidence type="ECO:0000313" key="9">
    <source>
        <dbReference type="EMBL" id="KIJ15856.1"/>
    </source>
</evidence>
<dbReference type="GO" id="GO:0050897">
    <property type="term" value="F:cobalt ion binding"/>
    <property type="evidence" value="ECO:0007669"/>
    <property type="project" value="TreeGrafter"/>
</dbReference>
<dbReference type="Proteomes" id="UP000053647">
    <property type="component" value="Unassembled WGS sequence"/>
</dbReference>
<evidence type="ECO:0000256" key="7">
    <source>
        <dbReference type="ARBA" id="ARBA00023136"/>
    </source>
</evidence>
<dbReference type="AlphaFoldDB" id="A0A0C9UA45"/>
<keyword evidence="5" id="KW-0812">Transmembrane</keyword>
<evidence type="ECO:0000256" key="1">
    <source>
        <dbReference type="ARBA" id="ARBA00004651"/>
    </source>
</evidence>
<dbReference type="InterPro" id="IPR002523">
    <property type="entry name" value="MgTranspt_CorA/ZnTranspt_ZntB"/>
</dbReference>
<keyword evidence="7" id="KW-0472">Membrane</keyword>
<evidence type="ECO:0000256" key="6">
    <source>
        <dbReference type="ARBA" id="ARBA00022989"/>
    </source>
</evidence>
<dbReference type="InterPro" id="IPR045863">
    <property type="entry name" value="CorA_TM1_TM2"/>
</dbReference>
<comment type="subcellular location">
    <subcellularLocation>
        <location evidence="1">Cell membrane</location>
        <topology evidence="1">Multi-pass membrane protein</topology>
    </subcellularLocation>
</comment>
<dbReference type="HOGENOM" id="CLU_018401_0_0_1"/>
<keyword evidence="3" id="KW-0813">Transport</keyword>
<keyword evidence="6" id="KW-1133">Transmembrane helix</keyword>
<reference evidence="9 10" key="1">
    <citation type="submission" date="2014-06" db="EMBL/GenBank/DDBJ databases">
        <authorList>
            <consortium name="DOE Joint Genome Institute"/>
            <person name="Kuo A."/>
            <person name="Kohler A."/>
            <person name="Nagy L.G."/>
            <person name="Floudas D."/>
            <person name="Copeland A."/>
            <person name="Barry K.W."/>
            <person name="Cichocki N."/>
            <person name="Veneault-Fourrey C."/>
            <person name="LaButti K."/>
            <person name="Lindquist E.A."/>
            <person name="Lipzen A."/>
            <person name="Lundell T."/>
            <person name="Morin E."/>
            <person name="Murat C."/>
            <person name="Sun H."/>
            <person name="Tunlid A."/>
            <person name="Henrissat B."/>
            <person name="Grigoriev I.V."/>
            <person name="Hibbett D.S."/>
            <person name="Martin F."/>
            <person name="Nordberg H.P."/>
            <person name="Cantor M.N."/>
            <person name="Hua S.X."/>
        </authorList>
    </citation>
    <scope>NUCLEOTIDE SEQUENCE [LARGE SCALE GENOMIC DNA]</scope>
    <source>
        <strain evidence="9 10">ATCC 200175</strain>
    </source>
</reference>
<dbReference type="InterPro" id="IPR045861">
    <property type="entry name" value="CorA_cytoplasmic_dom"/>
</dbReference>
<feature type="compositionally biased region" description="Basic and acidic residues" evidence="8">
    <location>
        <begin position="1"/>
        <end position="14"/>
    </location>
</feature>
<name>A0A0C9UA45_PAXIN</name>
<dbReference type="OrthoDB" id="3231000at2759"/>
<dbReference type="EMBL" id="KN819335">
    <property type="protein sequence ID" value="KIJ15856.1"/>
    <property type="molecule type" value="Genomic_DNA"/>
</dbReference>
<reference evidence="10" key="2">
    <citation type="submission" date="2015-01" db="EMBL/GenBank/DDBJ databases">
        <title>Evolutionary Origins and Diversification of the Mycorrhizal Mutualists.</title>
        <authorList>
            <consortium name="DOE Joint Genome Institute"/>
            <consortium name="Mycorrhizal Genomics Consortium"/>
            <person name="Kohler A."/>
            <person name="Kuo A."/>
            <person name="Nagy L.G."/>
            <person name="Floudas D."/>
            <person name="Copeland A."/>
            <person name="Barry K.W."/>
            <person name="Cichocki N."/>
            <person name="Veneault-Fourrey C."/>
            <person name="LaButti K."/>
            <person name="Lindquist E.A."/>
            <person name="Lipzen A."/>
            <person name="Lundell T."/>
            <person name="Morin E."/>
            <person name="Murat C."/>
            <person name="Riley R."/>
            <person name="Ohm R."/>
            <person name="Sun H."/>
            <person name="Tunlid A."/>
            <person name="Henrissat B."/>
            <person name="Grigoriev I.V."/>
            <person name="Hibbett D.S."/>
            <person name="Martin F."/>
        </authorList>
    </citation>
    <scope>NUCLEOTIDE SEQUENCE [LARGE SCALE GENOMIC DNA]</scope>
    <source>
        <strain evidence="10">ATCC 200175</strain>
    </source>
</reference>
<protein>
    <submittedName>
        <fullName evidence="9">Uncharacterized protein</fullName>
    </submittedName>
</protein>
<gene>
    <name evidence="9" type="ORF">PAXINDRAFT_11434</name>
</gene>
<dbReference type="Pfam" id="PF01544">
    <property type="entry name" value="CorA"/>
    <property type="match status" value="1"/>
</dbReference>
<accession>A0A0C9UA45</accession>
<dbReference type="GO" id="GO:0015095">
    <property type="term" value="F:magnesium ion transmembrane transporter activity"/>
    <property type="evidence" value="ECO:0007669"/>
    <property type="project" value="TreeGrafter"/>
</dbReference>
<organism evidence="9 10">
    <name type="scientific">Paxillus involutus ATCC 200175</name>
    <dbReference type="NCBI Taxonomy" id="664439"/>
    <lineage>
        <taxon>Eukaryota</taxon>
        <taxon>Fungi</taxon>
        <taxon>Dikarya</taxon>
        <taxon>Basidiomycota</taxon>
        <taxon>Agaricomycotina</taxon>
        <taxon>Agaricomycetes</taxon>
        <taxon>Agaricomycetidae</taxon>
        <taxon>Boletales</taxon>
        <taxon>Paxilineae</taxon>
        <taxon>Paxillaceae</taxon>
        <taxon>Paxillus</taxon>
    </lineage>
</organism>
<keyword evidence="10" id="KW-1185">Reference proteome</keyword>
<evidence type="ECO:0000313" key="10">
    <source>
        <dbReference type="Proteomes" id="UP000053647"/>
    </source>
</evidence>
<dbReference type="Gene3D" id="1.20.58.340">
    <property type="entry name" value="Magnesium transport protein CorA, transmembrane region"/>
    <property type="match status" value="1"/>
</dbReference>
<dbReference type="SUPFAM" id="SSF143865">
    <property type="entry name" value="CorA soluble domain-like"/>
    <property type="match status" value="1"/>
</dbReference>
<dbReference type="PANTHER" id="PTHR46494:SF1">
    <property type="entry name" value="CORA FAMILY METAL ION TRANSPORTER (EUROFUNG)"/>
    <property type="match status" value="1"/>
</dbReference>
<evidence type="ECO:0000256" key="4">
    <source>
        <dbReference type="ARBA" id="ARBA00022475"/>
    </source>
</evidence>
<keyword evidence="4" id="KW-1003">Cell membrane</keyword>
<evidence type="ECO:0000256" key="5">
    <source>
        <dbReference type="ARBA" id="ARBA00022692"/>
    </source>
</evidence>
<dbReference type="SUPFAM" id="SSF144083">
    <property type="entry name" value="Magnesium transport protein CorA, transmembrane region"/>
    <property type="match status" value="1"/>
</dbReference>
<evidence type="ECO:0000256" key="2">
    <source>
        <dbReference type="ARBA" id="ARBA00009765"/>
    </source>
</evidence>
<dbReference type="PANTHER" id="PTHR46494">
    <property type="entry name" value="CORA FAMILY METAL ION TRANSPORTER (EUROFUNG)"/>
    <property type="match status" value="1"/>
</dbReference>